<evidence type="ECO:0000256" key="1">
    <source>
        <dbReference type="SAM" id="MobiDB-lite"/>
    </source>
</evidence>
<dbReference type="Proteomes" id="UP000539175">
    <property type="component" value="Unassembled WGS sequence"/>
</dbReference>
<evidence type="ECO:0000313" key="3">
    <source>
        <dbReference type="EMBL" id="MBB6252879.1"/>
    </source>
</evidence>
<keyword evidence="2" id="KW-0732">Signal</keyword>
<keyword evidence="4" id="KW-1185">Reference proteome</keyword>
<dbReference type="EMBL" id="JACIIZ010000009">
    <property type="protein sequence ID" value="MBB6252879.1"/>
    <property type="molecule type" value="Genomic_DNA"/>
</dbReference>
<name>A0A7X0B268_9PROT</name>
<proteinExistence type="predicted"/>
<feature type="chain" id="PRO_5030893274" evidence="2">
    <location>
        <begin position="30"/>
        <end position="200"/>
    </location>
</feature>
<dbReference type="AlphaFoldDB" id="A0A7X0B268"/>
<feature type="signal peptide" evidence="2">
    <location>
        <begin position="1"/>
        <end position="29"/>
    </location>
</feature>
<dbReference type="RefSeq" id="WP_184802708.1">
    <property type="nucleotide sequence ID" value="NZ_JACIIZ010000009.1"/>
</dbReference>
<feature type="compositionally biased region" description="Basic and acidic residues" evidence="1">
    <location>
        <begin position="75"/>
        <end position="87"/>
    </location>
</feature>
<comment type="caution">
    <text evidence="3">The sequence shown here is derived from an EMBL/GenBank/DDBJ whole genome shotgun (WGS) entry which is preliminary data.</text>
</comment>
<reference evidence="3 4" key="1">
    <citation type="submission" date="2020-08" db="EMBL/GenBank/DDBJ databases">
        <title>Genomic Encyclopedia of Type Strains, Phase IV (KMG-IV): sequencing the most valuable type-strain genomes for metagenomic binning, comparative biology and taxonomic classification.</title>
        <authorList>
            <person name="Goeker M."/>
        </authorList>
    </citation>
    <scope>NUCLEOTIDE SEQUENCE [LARGE SCALE GENOMIC DNA]</scope>
    <source>
        <strain evidence="3 4">DSM 22198</strain>
    </source>
</reference>
<evidence type="ECO:0000313" key="4">
    <source>
        <dbReference type="Proteomes" id="UP000539175"/>
    </source>
</evidence>
<organism evidence="3 4">
    <name type="scientific">Nitrospirillum iridis</name>
    <dbReference type="NCBI Taxonomy" id="765888"/>
    <lineage>
        <taxon>Bacteria</taxon>
        <taxon>Pseudomonadati</taxon>
        <taxon>Pseudomonadota</taxon>
        <taxon>Alphaproteobacteria</taxon>
        <taxon>Rhodospirillales</taxon>
        <taxon>Azospirillaceae</taxon>
        <taxon>Nitrospirillum</taxon>
    </lineage>
</organism>
<accession>A0A7X0B268</accession>
<feature type="region of interest" description="Disordered" evidence="1">
    <location>
        <begin position="28"/>
        <end position="88"/>
    </location>
</feature>
<gene>
    <name evidence="3" type="ORF">FHS74_003447</name>
</gene>
<sequence length="200" mass="20421">MPILRSAQPMLSSLLLTVALLAASGPARAGDADQTTAPEKGGVANEGPVRPPVLDGPGAAAAADDRDDGIVAARPPEDDGWRSKDTSCRVGGSVTMGVGFGGGMVERGAGATLNYGQDGNPFRPCADTGIGFSLSVSQSNVSGHPRNGAWGTGVWGGGFDGGDGYPYGYGSPYSYGSPYGYGRWTDRGGMDSWFANRTRP</sequence>
<protein>
    <submittedName>
        <fullName evidence="3">Uncharacterized protein</fullName>
    </submittedName>
</protein>
<evidence type="ECO:0000256" key="2">
    <source>
        <dbReference type="SAM" id="SignalP"/>
    </source>
</evidence>